<accession>H6SPL7</accession>
<gene>
    <name evidence="2" type="ORF">RSPPHO_02916</name>
</gene>
<evidence type="ECO:0000256" key="1">
    <source>
        <dbReference type="SAM" id="MobiDB-lite"/>
    </source>
</evidence>
<dbReference type="Proteomes" id="UP000033220">
    <property type="component" value="Chromosome DSM 122"/>
</dbReference>
<feature type="region of interest" description="Disordered" evidence="1">
    <location>
        <begin position="89"/>
        <end position="108"/>
    </location>
</feature>
<organism evidence="2 3">
    <name type="scientific">Pararhodospirillum photometricum DSM 122</name>
    <dbReference type="NCBI Taxonomy" id="1150469"/>
    <lineage>
        <taxon>Bacteria</taxon>
        <taxon>Pseudomonadati</taxon>
        <taxon>Pseudomonadota</taxon>
        <taxon>Alphaproteobacteria</taxon>
        <taxon>Rhodospirillales</taxon>
        <taxon>Rhodospirillaceae</taxon>
        <taxon>Pararhodospirillum</taxon>
    </lineage>
</organism>
<dbReference type="AlphaFoldDB" id="H6SPL7"/>
<keyword evidence="3" id="KW-1185">Reference proteome</keyword>
<reference evidence="2 3" key="1">
    <citation type="submission" date="2012-02" db="EMBL/GenBank/DDBJ databases">
        <title>Shotgun genome sequence of Phaeospirillum photometricum DSM 122.</title>
        <authorList>
            <person name="Duquesne K."/>
            <person name="Sturgis J."/>
        </authorList>
    </citation>
    <scope>NUCLEOTIDE SEQUENCE [LARGE SCALE GENOMIC DNA]</scope>
    <source>
        <strain evidence="3">DSM122</strain>
    </source>
</reference>
<name>H6SPL7_PARPM</name>
<sequence>MEKVLPCHRPLRVFFQGSDKALDERIGRGVKGGYVMGKAGEAVEINRLAGGESMGNPIGGRVRALADDLMKKFGGNDVWLRRRYLVGDPPPQVPNPVHNAISRGQSKV</sequence>
<dbReference type="EMBL" id="HE663493">
    <property type="protein sequence ID" value="CCG09542.1"/>
    <property type="molecule type" value="Genomic_DNA"/>
</dbReference>
<evidence type="ECO:0000313" key="2">
    <source>
        <dbReference type="EMBL" id="CCG09542.1"/>
    </source>
</evidence>
<dbReference type="HOGENOM" id="CLU_2194917_0_0_5"/>
<proteinExistence type="predicted"/>
<evidence type="ECO:0000313" key="3">
    <source>
        <dbReference type="Proteomes" id="UP000033220"/>
    </source>
</evidence>
<dbReference type="KEGG" id="rpm:RSPPHO_02916"/>
<protein>
    <submittedName>
        <fullName evidence="2">Uncharacterized protein</fullName>
    </submittedName>
</protein>